<feature type="transmembrane region" description="Helical" evidence="4">
    <location>
        <begin position="94"/>
        <end position="113"/>
    </location>
</feature>
<dbReference type="AlphaFoldDB" id="A0AAE3N0P5"/>
<dbReference type="PANTHER" id="PTHR47870:SF1">
    <property type="entry name" value="CYTOCHROME C-TYPE BIOGENESIS PROTEIN CCMH"/>
    <property type="match status" value="1"/>
</dbReference>
<evidence type="ECO:0000256" key="1">
    <source>
        <dbReference type="ARBA" id="ARBA00004196"/>
    </source>
</evidence>
<comment type="caution">
    <text evidence="5">The sequence shown here is derived from an EMBL/GenBank/DDBJ whole genome shotgun (WGS) entry which is preliminary data.</text>
</comment>
<dbReference type="InterPro" id="IPR017560">
    <property type="entry name" value="Cyt_c_biogenesis_CcmI"/>
</dbReference>
<reference evidence="5" key="1">
    <citation type="submission" date="2022-07" db="EMBL/GenBank/DDBJ databases">
        <title>Ectorhizobium quercum gen.nov., sp. nov.</title>
        <authorList>
            <person name="Ma T."/>
            <person name="Li Y."/>
        </authorList>
    </citation>
    <scope>NUCLEOTIDE SEQUENCE</scope>
    <source>
        <strain evidence="5">BDR2-2</strain>
    </source>
</reference>
<dbReference type="PROSITE" id="PS50005">
    <property type="entry name" value="TPR"/>
    <property type="match status" value="1"/>
</dbReference>
<dbReference type="PANTHER" id="PTHR47870">
    <property type="entry name" value="CYTOCHROME C-TYPE BIOGENESIS PROTEIN CCMH"/>
    <property type="match status" value="1"/>
</dbReference>
<dbReference type="Proteomes" id="UP001208771">
    <property type="component" value="Unassembled WGS sequence"/>
</dbReference>
<dbReference type="GO" id="GO:0005886">
    <property type="term" value="C:plasma membrane"/>
    <property type="evidence" value="ECO:0007669"/>
    <property type="project" value="TreeGrafter"/>
</dbReference>
<dbReference type="Pfam" id="PF13432">
    <property type="entry name" value="TPR_16"/>
    <property type="match status" value="1"/>
</dbReference>
<dbReference type="InterPro" id="IPR019734">
    <property type="entry name" value="TPR_rpt"/>
</dbReference>
<name>A0AAE3N0P5_9HYPH</name>
<keyword evidence="6" id="KW-1185">Reference proteome</keyword>
<dbReference type="GO" id="GO:0017004">
    <property type="term" value="P:cytochrome complex assembly"/>
    <property type="evidence" value="ECO:0007669"/>
    <property type="project" value="UniProtKB-KW"/>
</dbReference>
<keyword evidence="2" id="KW-0201">Cytochrome c-type biogenesis</keyword>
<dbReference type="EMBL" id="JANFPI010000005">
    <property type="protein sequence ID" value="MCX8998449.1"/>
    <property type="molecule type" value="Genomic_DNA"/>
</dbReference>
<feature type="repeat" description="TPR" evidence="3">
    <location>
        <begin position="322"/>
        <end position="355"/>
    </location>
</feature>
<keyword evidence="4" id="KW-0472">Membrane</keyword>
<dbReference type="InterPro" id="IPR011990">
    <property type="entry name" value="TPR-like_helical_dom_sf"/>
</dbReference>
<comment type="subcellular location">
    <subcellularLocation>
        <location evidence="1">Cell envelope</location>
    </subcellularLocation>
</comment>
<dbReference type="RefSeq" id="WP_306412240.1">
    <property type="nucleotide sequence ID" value="NZ_JANFPI010000005.1"/>
</dbReference>
<dbReference type="Gene3D" id="1.25.40.10">
    <property type="entry name" value="Tetratricopeptide repeat domain"/>
    <property type="match status" value="2"/>
</dbReference>
<organism evidence="5 6">
    <name type="scientific">Ectorhizobium quercum</name>
    <dbReference type="NCBI Taxonomy" id="2965071"/>
    <lineage>
        <taxon>Bacteria</taxon>
        <taxon>Pseudomonadati</taxon>
        <taxon>Pseudomonadota</taxon>
        <taxon>Alphaproteobacteria</taxon>
        <taxon>Hyphomicrobiales</taxon>
        <taxon>Rhizobiaceae</taxon>
        <taxon>Ectorhizobium</taxon>
    </lineage>
</organism>
<keyword evidence="4" id="KW-1133">Transmembrane helix</keyword>
<dbReference type="NCBIfam" id="TIGR03142">
    <property type="entry name" value="cytochro_ccmI"/>
    <property type="match status" value="1"/>
</dbReference>
<dbReference type="SUPFAM" id="SSF48452">
    <property type="entry name" value="TPR-like"/>
    <property type="match status" value="2"/>
</dbReference>
<keyword evidence="3" id="KW-0802">TPR repeat</keyword>
<gene>
    <name evidence="5" type="primary">ccmI</name>
    <name evidence="5" type="ORF">NOF55_15145</name>
</gene>
<dbReference type="SMART" id="SM00028">
    <property type="entry name" value="TPR"/>
    <property type="match status" value="3"/>
</dbReference>
<proteinExistence type="predicted"/>
<dbReference type="Pfam" id="PF14559">
    <property type="entry name" value="TPR_19"/>
    <property type="match status" value="1"/>
</dbReference>
<evidence type="ECO:0000256" key="3">
    <source>
        <dbReference type="PROSITE-ProRule" id="PRU00339"/>
    </source>
</evidence>
<evidence type="ECO:0000313" key="6">
    <source>
        <dbReference type="Proteomes" id="UP001208771"/>
    </source>
</evidence>
<sequence length="378" mass="40145">MLFWIIVAVLTAAVAAFLLKPLLRPGREADAGRAGEAEVYKDQLKEVDRDLAEGLIGAEEAEYARAEIGRRLIAASAGRSASARAMSAARLRQAAAVAVVVVLPATGLCLYLLTGSPGTPDQPLAARLENPGNNIELLVAKAERHLAENPTDGKGWDILAPIYFRAGRLGDAELAYRNAIRYLGVSAERVTGLGETLVASNRGVITDDANAAFREAVRRDPENPRARFYLALALEQAGRRDEARAAFEALQKETPADAPWQPLLREHIARNGGGAPAPAPPGGPTDADVEAAAGMDAGDRQEMIRGMVESLDARLKEEPGNFEGWMRLVRSYAVLGEKDKAVAALREALSAFPADGSEGQQLVAMARAAGLDVEGALK</sequence>
<dbReference type="InterPro" id="IPR051263">
    <property type="entry name" value="C-type_cytochrome_biogenesis"/>
</dbReference>
<keyword evidence="4" id="KW-0812">Transmembrane</keyword>
<evidence type="ECO:0000256" key="2">
    <source>
        <dbReference type="ARBA" id="ARBA00022748"/>
    </source>
</evidence>
<protein>
    <submittedName>
        <fullName evidence="5">C-type cytochrome biogenesis protein CcmI</fullName>
    </submittedName>
</protein>
<evidence type="ECO:0000313" key="5">
    <source>
        <dbReference type="EMBL" id="MCX8998449.1"/>
    </source>
</evidence>
<dbReference type="GO" id="GO:0030313">
    <property type="term" value="C:cell envelope"/>
    <property type="evidence" value="ECO:0007669"/>
    <property type="project" value="UniProtKB-SubCell"/>
</dbReference>
<accession>A0AAE3N0P5</accession>
<evidence type="ECO:0000256" key="4">
    <source>
        <dbReference type="SAM" id="Phobius"/>
    </source>
</evidence>
<feature type="transmembrane region" description="Helical" evidence="4">
    <location>
        <begin position="6"/>
        <end position="23"/>
    </location>
</feature>